<dbReference type="PRINTS" id="PR00406">
    <property type="entry name" value="CYTB5RDTASE"/>
</dbReference>
<feature type="binding site" evidence="18">
    <location>
        <position position="143"/>
    </location>
    <ligand>
        <name>FAD</name>
        <dbReference type="ChEBI" id="CHEBI:57692"/>
    </ligand>
</feature>
<gene>
    <name evidence="21" type="ORF">NKR19_g4458</name>
</gene>
<feature type="binding site" evidence="18">
    <location>
        <position position="144"/>
    </location>
    <ligand>
        <name>FAD</name>
        <dbReference type="ChEBI" id="CHEBI:57692"/>
    </ligand>
</feature>
<comment type="subunit">
    <text evidence="15">Monomer. Component of the 2-(3-amino-3-carboxypropyl)histidine synthase complex composed of DPH1, DPH2, DPH3 and a NADH-dependent reductase, predominantly CBR1.</text>
</comment>
<evidence type="ECO:0000256" key="16">
    <source>
        <dbReference type="ARBA" id="ARBA00047682"/>
    </source>
</evidence>
<comment type="subcellular location">
    <subcellularLocation>
        <location evidence="2">Mitochondrion outer membrane</location>
        <topology evidence="2">Single-pass membrane protein</topology>
    </subcellularLocation>
</comment>
<evidence type="ECO:0000313" key="22">
    <source>
        <dbReference type="Proteomes" id="UP001174691"/>
    </source>
</evidence>
<name>A0AA38RR64_9PEZI</name>
<keyword evidence="8 18" id="KW-0274">FAD</keyword>
<evidence type="ECO:0000256" key="5">
    <source>
        <dbReference type="ARBA" id="ARBA00022630"/>
    </source>
</evidence>
<feature type="binding site" evidence="18">
    <location>
        <position position="185"/>
    </location>
    <ligand>
        <name>FAD</name>
        <dbReference type="ChEBI" id="CHEBI:57692"/>
    </ligand>
</feature>
<dbReference type="AlphaFoldDB" id="A0AA38RR64"/>
<reference evidence="21" key="1">
    <citation type="submission" date="2022-07" db="EMBL/GenBank/DDBJ databases">
        <title>Fungi with potential for degradation of polypropylene.</title>
        <authorList>
            <person name="Gostincar C."/>
        </authorList>
    </citation>
    <scope>NUCLEOTIDE SEQUENCE</scope>
    <source>
        <strain evidence="21">EXF-13287</strain>
    </source>
</reference>
<feature type="binding site" evidence="18">
    <location>
        <position position="117"/>
    </location>
    <ligand>
        <name>FAD</name>
        <dbReference type="ChEBI" id="CHEBI:57692"/>
    </ligand>
</feature>
<evidence type="ECO:0000256" key="18">
    <source>
        <dbReference type="PIRSR" id="PIRSR601834-1"/>
    </source>
</evidence>
<dbReference type="InterPro" id="IPR017927">
    <property type="entry name" value="FAD-bd_FR_type"/>
</dbReference>
<dbReference type="PRINTS" id="PR00371">
    <property type="entry name" value="FPNCR"/>
</dbReference>
<evidence type="ECO:0000256" key="1">
    <source>
        <dbReference type="ARBA" id="ARBA00001974"/>
    </source>
</evidence>
<feature type="binding site" evidence="18">
    <location>
        <position position="134"/>
    </location>
    <ligand>
        <name>FAD</name>
        <dbReference type="ChEBI" id="CHEBI:57692"/>
    </ligand>
</feature>
<keyword evidence="11 19" id="KW-0520">NAD</keyword>
<dbReference type="GO" id="GO:0005741">
    <property type="term" value="C:mitochondrial outer membrane"/>
    <property type="evidence" value="ECO:0007669"/>
    <property type="project" value="UniProtKB-SubCell"/>
</dbReference>
<evidence type="ECO:0000256" key="15">
    <source>
        <dbReference type="ARBA" id="ARBA00038836"/>
    </source>
</evidence>
<keyword evidence="12" id="KW-0496">Mitochondrion</keyword>
<keyword evidence="9" id="KW-1133">Transmembrane helix</keyword>
<evidence type="ECO:0000256" key="8">
    <source>
        <dbReference type="ARBA" id="ARBA00022827"/>
    </source>
</evidence>
<evidence type="ECO:0000256" key="6">
    <source>
        <dbReference type="ARBA" id="ARBA00022692"/>
    </source>
</evidence>
<keyword evidence="22" id="KW-1185">Reference proteome</keyword>
<evidence type="ECO:0000256" key="7">
    <source>
        <dbReference type="ARBA" id="ARBA00022787"/>
    </source>
</evidence>
<dbReference type="CDD" id="cd06183">
    <property type="entry name" value="cyt_b5_reduct_like"/>
    <property type="match status" value="1"/>
</dbReference>
<feature type="binding site" evidence="18">
    <location>
        <position position="136"/>
    </location>
    <ligand>
        <name>FAD</name>
        <dbReference type="ChEBI" id="CHEBI:57692"/>
    </ligand>
</feature>
<organism evidence="21 22">
    <name type="scientific">Coniochaeta hoffmannii</name>
    <dbReference type="NCBI Taxonomy" id="91930"/>
    <lineage>
        <taxon>Eukaryota</taxon>
        <taxon>Fungi</taxon>
        <taxon>Dikarya</taxon>
        <taxon>Ascomycota</taxon>
        <taxon>Pezizomycotina</taxon>
        <taxon>Sordariomycetes</taxon>
        <taxon>Sordariomycetidae</taxon>
        <taxon>Coniochaetales</taxon>
        <taxon>Coniochaetaceae</taxon>
        <taxon>Coniochaeta</taxon>
    </lineage>
</organism>
<dbReference type="EMBL" id="JANBVN010000055">
    <property type="protein sequence ID" value="KAJ9155779.1"/>
    <property type="molecule type" value="Genomic_DNA"/>
</dbReference>
<dbReference type="Proteomes" id="UP001174691">
    <property type="component" value="Unassembled WGS sequence"/>
</dbReference>
<dbReference type="Gene3D" id="2.40.30.10">
    <property type="entry name" value="Translation factors"/>
    <property type="match status" value="1"/>
</dbReference>
<evidence type="ECO:0000256" key="3">
    <source>
        <dbReference type="ARBA" id="ARBA00005156"/>
    </source>
</evidence>
<evidence type="ECO:0000256" key="12">
    <source>
        <dbReference type="ARBA" id="ARBA00023128"/>
    </source>
</evidence>
<evidence type="ECO:0000256" key="14">
    <source>
        <dbReference type="ARBA" id="ARBA00037104"/>
    </source>
</evidence>
<dbReference type="EC" id="1.6.2.2" evidence="19"/>
<evidence type="ECO:0000259" key="20">
    <source>
        <dbReference type="PROSITE" id="PS51384"/>
    </source>
</evidence>
<accession>A0AA38RR64</accession>
<comment type="catalytic activity">
    <reaction evidence="16 19">
        <text>2 Fe(III)-[cytochrome b5] + NADH = 2 Fe(II)-[cytochrome b5] + NAD(+) + H(+)</text>
        <dbReference type="Rhea" id="RHEA:46680"/>
        <dbReference type="Rhea" id="RHEA-COMP:10438"/>
        <dbReference type="Rhea" id="RHEA-COMP:10439"/>
        <dbReference type="ChEBI" id="CHEBI:15378"/>
        <dbReference type="ChEBI" id="CHEBI:29033"/>
        <dbReference type="ChEBI" id="CHEBI:29034"/>
        <dbReference type="ChEBI" id="CHEBI:57540"/>
        <dbReference type="ChEBI" id="CHEBI:57945"/>
        <dbReference type="EC" id="1.6.2.2"/>
    </reaction>
</comment>
<evidence type="ECO:0000313" key="21">
    <source>
        <dbReference type="EMBL" id="KAJ9155779.1"/>
    </source>
</evidence>
<evidence type="ECO:0000256" key="11">
    <source>
        <dbReference type="ARBA" id="ARBA00023027"/>
    </source>
</evidence>
<sequence length="309" mass="33636">MSEPILSKNMFDGIYIPAGLLVVGTIIVKREWTPWAVLLAVILGAIKAYRIQPKKVLKPDVFQEFELKEKTVISHNVAIYRFNLPTPTSILGLPIGQHISIGAAIAQPDGSTKEIVRSYTPISGDHQPGYFDLLIKSYPTGNISKHMAGLAVGQTIRVKGPKGAFVYTPNMVRHFGMIAGGTGITPMLQVVRAIIRGRAAGDRTEVDLIFANVTPQDILLKEDLDALAAEDKGFRVHYVLDKPPADWTGGVGYVTADMITKWLPKPAPDVKILLCGPPPMISGLKKTTEALGYQKARPVSKLADQVFAF</sequence>
<feature type="domain" description="FAD-binding FR-type" evidence="20">
    <location>
        <begin position="60"/>
        <end position="168"/>
    </location>
</feature>
<dbReference type="GO" id="GO:0090524">
    <property type="term" value="F:cytochrome-b5 reductase activity, acting on NADH"/>
    <property type="evidence" value="ECO:0007669"/>
    <property type="project" value="UniProtKB-EC"/>
</dbReference>
<evidence type="ECO:0000256" key="10">
    <source>
        <dbReference type="ARBA" id="ARBA00023002"/>
    </source>
</evidence>
<evidence type="ECO:0000256" key="4">
    <source>
        <dbReference type="ARBA" id="ARBA00006105"/>
    </source>
</evidence>
<evidence type="ECO:0000256" key="17">
    <source>
        <dbReference type="ARBA" id="ARBA00049138"/>
    </source>
</evidence>
<dbReference type="InterPro" id="IPR001709">
    <property type="entry name" value="Flavoprot_Pyr_Nucl_cyt_Rdtase"/>
</dbReference>
<protein>
    <recommendedName>
        <fullName evidence="19">NADH-cytochrome b5 reductase</fullName>
        <ecNumber evidence="19">1.6.2.2</ecNumber>
    </recommendedName>
</protein>
<keyword evidence="7" id="KW-1000">Mitochondrion outer membrane</keyword>
<dbReference type="Gene3D" id="3.40.50.80">
    <property type="entry name" value="Nucleotide-binding domain of ferredoxin-NADP reductase (FNR) module"/>
    <property type="match status" value="1"/>
</dbReference>
<dbReference type="InterPro" id="IPR001834">
    <property type="entry name" value="CBR-like"/>
</dbReference>
<evidence type="ECO:0000256" key="2">
    <source>
        <dbReference type="ARBA" id="ARBA00004572"/>
    </source>
</evidence>
<comment type="caution">
    <text evidence="21">The sequence shown here is derived from an EMBL/GenBank/DDBJ whole genome shotgun (WGS) entry which is preliminary data.</text>
</comment>
<proteinExistence type="inferred from homology"/>
<dbReference type="Pfam" id="PF00970">
    <property type="entry name" value="FAD_binding_6"/>
    <property type="match status" value="1"/>
</dbReference>
<comment type="catalytic activity">
    <reaction evidence="17">
        <text>2 Fe(3+)-[Dph3] + NADH = 2 Fe(2+)-[Dph3] + NAD(+) + H(+)</text>
        <dbReference type="Rhea" id="RHEA:71231"/>
        <dbReference type="Rhea" id="RHEA-COMP:18002"/>
        <dbReference type="Rhea" id="RHEA-COMP:18003"/>
        <dbReference type="ChEBI" id="CHEBI:15378"/>
        <dbReference type="ChEBI" id="CHEBI:29033"/>
        <dbReference type="ChEBI" id="CHEBI:29034"/>
        <dbReference type="ChEBI" id="CHEBI:57540"/>
        <dbReference type="ChEBI" id="CHEBI:57945"/>
        <dbReference type="ChEBI" id="CHEBI:83228"/>
    </reaction>
    <physiologicalReaction direction="left-to-right" evidence="17">
        <dbReference type="Rhea" id="RHEA:71232"/>
    </physiologicalReaction>
</comment>
<dbReference type="GO" id="GO:0005783">
    <property type="term" value="C:endoplasmic reticulum"/>
    <property type="evidence" value="ECO:0007669"/>
    <property type="project" value="TreeGrafter"/>
</dbReference>
<dbReference type="InterPro" id="IPR001433">
    <property type="entry name" value="OxRdtase_FAD/NAD-bd"/>
</dbReference>
<comment type="similarity">
    <text evidence="4 19">Belongs to the flavoprotein pyridine nucleotide cytochrome reductase family.</text>
</comment>
<dbReference type="InterPro" id="IPR039261">
    <property type="entry name" value="FNR_nucleotide-bd"/>
</dbReference>
<dbReference type="PANTHER" id="PTHR19370:SF184">
    <property type="entry name" value="NADH-CYTOCHROME B5 REDUCTASE-LIKE"/>
    <property type="match status" value="1"/>
</dbReference>
<dbReference type="InterPro" id="IPR008333">
    <property type="entry name" value="Cbr1-like_FAD-bd_dom"/>
</dbReference>
<comment type="cofactor">
    <cofactor evidence="1 18 19">
        <name>FAD</name>
        <dbReference type="ChEBI" id="CHEBI:57692"/>
    </cofactor>
</comment>
<dbReference type="SUPFAM" id="SSF52343">
    <property type="entry name" value="Ferredoxin reductase-like, C-terminal NADP-linked domain"/>
    <property type="match status" value="1"/>
</dbReference>
<keyword evidence="10 19" id="KW-0560">Oxidoreductase</keyword>
<dbReference type="PANTHER" id="PTHR19370">
    <property type="entry name" value="NADH-CYTOCHROME B5 REDUCTASE"/>
    <property type="match status" value="1"/>
</dbReference>
<dbReference type="Pfam" id="PF00175">
    <property type="entry name" value="NAD_binding_1"/>
    <property type="match status" value="1"/>
</dbReference>
<evidence type="ECO:0000256" key="19">
    <source>
        <dbReference type="RuleBase" id="RU361226"/>
    </source>
</evidence>
<keyword evidence="13" id="KW-0472">Membrane</keyword>
<keyword evidence="6" id="KW-0812">Transmembrane</keyword>
<feature type="binding site" evidence="18">
    <location>
        <position position="119"/>
    </location>
    <ligand>
        <name>FAD</name>
        <dbReference type="ChEBI" id="CHEBI:57692"/>
    </ligand>
</feature>
<dbReference type="InterPro" id="IPR017938">
    <property type="entry name" value="Riboflavin_synthase-like_b-brl"/>
</dbReference>
<dbReference type="SUPFAM" id="SSF63380">
    <property type="entry name" value="Riboflavin synthase domain-like"/>
    <property type="match status" value="1"/>
</dbReference>
<dbReference type="FunFam" id="3.40.50.80:FF:000019">
    <property type="entry name" value="NADH-cytochrome b5 reductase"/>
    <property type="match status" value="1"/>
</dbReference>
<evidence type="ECO:0000256" key="9">
    <source>
        <dbReference type="ARBA" id="ARBA00022989"/>
    </source>
</evidence>
<comment type="pathway">
    <text evidence="3">Protein modification; peptidyl-diphthamide biosynthesis.</text>
</comment>
<keyword evidence="5 18" id="KW-0285">Flavoprotein</keyword>
<dbReference type="FunFam" id="2.40.30.10:FF:000032">
    <property type="entry name" value="NADH-cytochrome b5 reductase"/>
    <property type="match status" value="1"/>
</dbReference>
<comment type="function">
    <text evidence="14">NADH-dependent reductase for DPH3 and cytochrome b5. Required for the first step of diphthamide biosynthesis, a post-translational modification of histidine which occurs in elongation factor 2. DPH1 and DPH2 transfer a 3-amino-3-carboxypropyl (ACP) group from S-adenosyl-L-methionine (SAM) to a histidine residue, the reaction is assisted by a reduction system comprising DPH3 and a NADH-dependent reductase, predominantly CBR1. By reducing DPH3, also involved in the formation of the tRNA wobble base modification mcm5s 2U (5-methoxycarbonylmethyl-2-thiouridine), mediated by the elongator complex. The cytochrome b5/NADH cytochrome b5 reductase electron transfer system supports the catalytic activity of several sterol biosynthetic enzymes.</text>
</comment>
<evidence type="ECO:0000256" key="13">
    <source>
        <dbReference type="ARBA" id="ARBA00023136"/>
    </source>
</evidence>
<dbReference type="PROSITE" id="PS51384">
    <property type="entry name" value="FAD_FR"/>
    <property type="match status" value="1"/>
</dbReference>